<dbReference type="AlphaFoldDB" id="A0AAW6T801"/>
<dbReference type="InterPro" id="IPR017825">
    <property type="entry name" value="Lycopene_cyclase_dom"/>
</dbReference>
<organism evidence="9 10">
    <name type="scientific">Ruicaihuangia caeni</name>
    <dbReference type="NCBI Taxonomy" id="3042517"/>
    <lineage>
        <taxon>Bacteria</taxon>
        <taxon>Bacillati</taxon>
        <taxon>Actinomycetota</taxon>
        <taxon>Actinomycetes</taxon>
        <taxon>Micrococcales</taxon>
        <taxon>Microbacteriaceae</taxon>
        <taxon>Ruicaihuangia</taxon>
    </lineage>
</organism>
<keyword evidence="7" id="KW-0413">Isomerase</keyword>
<comment type="caution">
    <text evidence="9">The sequence shown here is derived from an EMBL/GenBank/DDBJ whole genome shotgun (WGS) entry which is preliminary data.</text>
</comment>
<proteinExistence type="predicted"/>
<reference evidence="9 10" key="1">
    <citation type="submission" date="2023-04" db="EMBL/GenBank/DDBJ databases">
        <title>Klugiella caeni sp. nov. isolated from the sludge of biochemical tank.</title>
        <authorList>
            <person name="Geng K."/>
        </authorList>
    </citation>
    <scope>NUCLEOTIDE SEQUENCE [LARGE SCALE GENOMIC DNA]</scope>
    <source>
        <strain evidence="9 10">YN-L-19</strain>
    </source>
</reference>
<protein>
    <submittedName>
        <fullName evidence="9">Lycopene cyclase domain-containing protein</fullName>
    </submittedName>
</protein>
<keyword evidence="6 8" id="KW-0472">Membrane</keyword>
<keyword evidence="3 8" id="KW-0812">Transmembrane</keyword>
<evidence type="ECO:0000256" key="4">
    <source>
        <dbReference type="ARBA" id="ARBA00022746"/>
    </source>
</evidence>
<comment type="subcellular location">
    <subcellularLocation>
        <location evidence="1">Membrane</location>
        <topology evidence="1">Multi-pass membrane protein</topology>
    </subcellularLocation>
</comment>
<name>A0AAW6T801_9MICO</name>
<dbReference type="EMBL" id="JASATX010000003">
    <property type="protein sequence ID" value="MDI2098861.1"/>
    <property type="molecule type" value="Genomic_DNA"/>
</dbReference>
<evidence type="ECO:0000256" key="7">
    <source>
        <dbReference type="ARBA" id="ARBA00023235"/>
    </source>
</evidence>
<accession>A0AAW6T801</accession>
<feature type="transmembrane region" description="Helical" evidence="8">
    <location>
        <begin position="35"/>
        <end position="60"/>
    </location>
</feature>
<dbReference type="Proteomes" id="UP001321506">
    <property type="component" value="Unassembled WGS sequence"/>
</dbReference>
<evidence type="ECO:0000256" key="1">
    <source>
        <dbReference type="ARBA" id="ARBA00004141"/>
    </source>
</evidence>
<feature type="transmembrane region" description="Helical" evidence="8">
    <location>
        <begin position="80"/>
        <end position="101"/>
    </location>
</feature>
<gene>
    <name evidence="9" type="ORF">QF206_07775</name>
</gene>
<sequence length="112" mass="12632">MSLLYLALLLISLMGSLLVDARFSLFLWREPRRAAVVLLIGFVFFLTWDLVGIGSGVFLHLDSAWSSGILVAPHLPIEELVFLLFFCHLSMVLLTGSSRLLSAKRERVRERS</sequence>
<dbReference type="GO" id="GO:0016020">
    <property type="term" value="C:membrane"/>
    <property type="evidence" value="ECO:0007669"/>
    <property type="project" value="UniProtKB-SubCell"/>
</dbReference>
<evidence type="ECO:0000256" key="6">
    <source>
        <dbReference type="ARBA" id="ARBA00023136"/>
    </source>
</evidence>
<keyword evidence="10" id="KW-1185">Reference proteome</keyword>
<keyword evidence="5 8" id="KW-1133">Transmembrane helix</keyword>
<comment type="pathway">
    <text evidence="2">Carotenoid biosynthesis.</text>
</comment>
<evidence type="ECO:0000256" key="2">
    <source>
        <dbReference type="ARBA" id="ARBA00004829"/>
    </source>
</evidence>
<evidence type="ECO:0000313" key="9">
    <source>
        <dbReference type="EMBL" id="MDI2098861.1"/>
    </source>
</evidence>
<dbReference type="GO" id="GO:0016117">
    <property type="term" value="P:carotenoid biosynthetic process"/>
    <property type="evidence" value="ECO:0007669"/>
    <property type="project" value="UniProtKB-KW"/>
</dbReference>
<dbReference type="RefSeq" id="WP_281488654.1">
    <property type="nucleotide sequence ID" value="NZ_CP159582.1"/>
</dbReference>
<dbReference type="NCBIfam" id="TIGR03462">
    <property type="entry name" value="CarR_dom_SF"/>
    <property type="match status" value="1"/>
</dbReference>
<feature type="transmembrane region" description="Helical" evidence="8">
    <location>
        <begin position="6"/>
        <end position="28"/>
    </location>
</feature>
<dbReference type="GO" id="GO:0045436">
    <property type="term" value="F:lycopene beta cyclase activity"/>
    <property type="evidence" value="ECO:0007669"/>
    <property type="project" value="UniProtKB-ARBA"/>
</dbReference>
<dbReference type="GO" id="GO:0016872">
    <property type="term" value="F:intramolecular lyase activity"/>
    <property type="evidence" value="ECO:0007669"/>
    <property type="project" value="InterPro"/>
</dbReference>
<keyword evidence="4" id="KW-0125">Carotenoid biosynthesis</keyword>
<evidence type="ECO:0000256" key="3">
    <source>
        <dbReference type="ARBA" id="ARBA00022692"/>
    </source>
</evidence>
<evidence type="ECO:0000313" key="10">
    <source>
        <dbReference type="Proteomes" id="UP001321506"/>
    </source>
</evidence>
<evidence type="ECO:0000256" key="8">
    <source>
        <dbReference type="SAM" id="Phobius"/>
    </source>
</evidence>
<evidence type="ECO:0000256" key="5">
    <source>
        <dbReference type="ARBA" id="ARBA00022989"/>
    </source>
</evidence>